<sequence>MTNISPEGIIHQVQTDLAGKVIEGYDIYRCIFVKKDGSYQRTLEHFPENRITMLIIISGLPGTGKTTLARALAKRLSVHHLNSDMVRDELNRRGRYDAETKADIYREMFHRTSRLLEDGATVIVDATFHQAAYRRPYLELIRSRADILKWIELKSDETLIRRRVNRKRAYSEADFSVYEKIKKAYEPLEVPHLELYSDDLNLEEMLKRAEGYLKEGNL</sequence>
<name>A0A2D0N1W2_FLAN2</name>
<reference evidence="1 2" key="1">
    <citation type="submission" date="2017-10" db="EMBL/GenBank/DDBJ databases">
        <title>The draft genome sequence of Lewinella nigricans NBRC 102662.</title>
        <authorList>
            <person name="Wang K."/>
        </authorList>
    </citation>
    <scope>NUCLEOTIDE SEQUENCE [LARGE SCALE GENOMIC DNA]</scope>
    <source>
        <strain evidence="1 2">NBRC 102662</strain>
    </source>
</reference>
<keyword evidence="2" id="KW-1185">Reference proteome</keyword>
<accession>A0A2D0N1W2</accession>
<dbReference type="SUPFAM" id="SSF52540">
    <property type="entry name" value="P-loop containing nucleoside triphosphate hydrolases"/>
    <property type="match status" value="1"/>
</dbReference>
<dbReference type="OrthoDB" id="9805698at2"/>
<evidence type="ECO:0000313" key="2">
    <source>
        <dbReference type="Proteomes" id="UP000223913"/>
    </source>
</evidence>
<dbReference type="EMBL" id="PDUD01000050">
    <property type="protein sequence ID" value="PHN01703.1"/>
    <property type="molecule type" value="Genomic_DNA"/>
</dbReference>
<dbReference type="InterPro" id="IPR027417">
    <property type="entry name" value="P-loop_NTPase"/>
</dbReference>
<gene>
    <name evidence="1" type="ORF">CRP01_35745</name>
</gene>
<evidence type="ECO:0008006" key="3">
    <source>
        <dbReference type="Google" id="ProtNLM"/>
    </source>
</evidence>
<comment type="caution">
    <text evidence="1">The sequence shown here is derived from an EMBL/GenBank/DDBJ whole genome shotgun (WGS) entry which is preliminary data.</text>
</comment>
<dbReference type="PANTHER" id="PTHR37807">
    <property type="entry name" value="OS07G0160300 PROTEIN"/>
    <property type="match status" value="1"/>
</dbReference>
<dbReference type="Gene3D" id="3.40.50.300">
    <property type="entry name" value="P-loop containing nucleotide triphosphate hydrolases"/>
    <property type="match status" value="1"/>
</dbReference>
<proteinExistence type="predicted"/>
<protein>
    <recommendedName>
        <fullName evidence="3">AAA family ATPase</fullName>
    </recommendedName>
</protein>
<dbReference type="Pfam" id="PF13671">
    <property type="entry name" value="AAA_33"/>
    <property type="match status" value="1"/>
</dbReference>
<organism evidence="1 2">
    <name type="scientific">Flavilitoribacter nigricans (strain ATCC 23147 / DSM 23189 / NBRC 102662 / NCIMB 1420 / SS-2)</name>
    <name type="common">Lewinella nigricans</name>
    <dbReference type="NCBI Taxonomy" id="1122177"/>
    <lineage>
        <taxon>Bacteria</taxon>
        <taxon>Pseudomonadati</taxon>
        <taxon>Bacteroidota</taxon>
        <taxon>Saprospiria</taxon>
        <taxon>Saprospirales</taxon>
        <taxon>Lewinellaceae</taxon>
        <taxon>Flavilitoribacter</taxon>
    </lineage>
</organism>
<dbReference type="PANTHER" id="PTHR37807:SF3">
    <property type="entry name" value="OS07G0160300 PROTEIN"/>
    <property type="match status" value="1"/>
</dbReference>
<evidence type="ECO:0000313" key="1">
    <source>
        <dbReference type="EMBL" id="PHN01703.1"/>
    </source>
</evidence>
<dbReference type="AlphaFoldDB" id="A0A2D0N1W2"/>
<dbReference type="Proteomes" id="UP000223913">
    <property type="component" value="Unassembled WGS sequence"/>
</dbReference>